<dbReference type="AlphaFoldDB" id="A0A814IW17"/>
<comment type="subcellular location">
    <subcellularLocation>
        <location evidence="1">Membrane</location>
        <topology evidence="1">Single-pass membrane protein</topology>
    </subcellularLocation>
</comment>
<evidence type="ECO:0000256" key="4">
    <source>
        <dbReference type="ARBA" id="ARBA00022989"/>
    </source>
</evidence>
<keyword evidence="12" id="KW-1185">Reference proteome</keyword>
<evidence type="ECO:0000313" key="8">
    <source>
        <dbReference type="EMBL" id="CAF0774305.1"/>
    </source>
</evidence>
<feature type="disulfide bond" evidence="7">
    <location>
        <begin position="105"/>
        <end position="123"/>
    </location>
</feature>
<dbReference type="GO" id="GO:0016192">
    <property type="term" value="P:vesicle-mediated transport"/>
    <property type="evidence" value="ECO:0007669"/>
    <property type="project" value="UniProtKB-ARBA"/>
</dbReference>
<gene>
    <name evidence="9" type="ORF">GPM918_LOCUS15194</name>
    <name evidence="8" type="ORF">OVA965_LOCUS3256</name>
    <name evidence="11" type="ORF">SRO942_LOCUS15194</name>
    <name evidence="10" type="ORF">TMI583_LOCUS3255</name>
</gene>
<accession>A0A814IW17</accession>
<dbReference type="Pfam" id="PF00057">
    <property type="entry name" value="Ldl_recept_a"/>
    <property type="match status" value="1"/>
</dbReference>
<dbReference type="OrthoDB" id="664115at2759"/>
<dbReference type="InterPro" id="IPR002172">
    <property type="entry name" value="LDrepeatLR_classA_rpt"/>
</dbReference>
<keyword evidence="3" id="KW-0677">Repeat</keyword>
<keyword evidence="5" id="KW-0472">Membrane</keyword>
<dbReference type="Gene3D" id="4.10.400.10">
    <property type="entry name" value="Low-density Lipoprotein Receptor"/>
    <property type="match status" value="2"/>
</dbReference>
<sequence length="144" mass="16926">MGHGTNDWFGTHCQYSFDREKYSDKSFDETVTAQVDYKTPLHLDYTRLNKTPFTCYISLNKCNSALCLDWRQICDGNFNCENGEDEPRDCLELKLNECEDNEYRCRNGMCIPKTFLLDFSPDCMDLDDEHDTYLAYKYEVEVSP</sequence>
<dbReference type="EMBL" id="CAJNOQ010003782">
    <property type="protein sequence ID" value="CAF1029272.1"/>
    <property type="molecule type" value="Genomic_DNA"/>
</dbReference>
<evidence type="ECO:0000256" key="6">
    <source>
        <dbReference type="ARBA" id="ARBA00023157"/>
    </source>
</evidence>
<evidence type="ECO:0000256" key="2">
    <source>
        <dbReference type="ARBA" id="ARBA00022692"/>
    </source>
</evidence>
<dbReference type="PRINTS" id="PR00261">
    <property type="entry name" value="LDLRECEPTOR"/>
</dbReference>
<evidence type="ECO:0000313" key="11">
    <source>
        <dbReference type="EMBL" id="CAF3800206.1"/>
    </source>
</evidence>
<feature type="disulfide bond" evidence="7">
    <location>
        <begin position="98"/>
        <end position="110"/>
    </location>
</feature>
<proteinExistence type="predicted"/>
<evidence type="ECO:0000256" key="5">
    <source>
        <dbReference type="ARBA" id="ARBA00023136"/>
    </source>
</evidence>
<keyword evidence="2" id="KW-0812">Transmembrane</keyword>
<dbReference type="PROSITE" id="PS50068">
    <property type="entry name" value="LDLRA_2"/>
    <property type="match status" value="2"/>
</dbReference>
<evidence type="ECO:0000313" key="12">
    <source>
        <dbReference type="Proteomes" id="UP000663829"/>
    </source>
</evidence>
<dbReference type="InterPro" id="IPR036055">
    <property type="entry name" value="LDL_receptor-like_sf"/>
</dbReference>
<evidence type="ECO:0000313" key="9">
    <source>
        <dbReference type="EMBL" id="CAF1029272.1"/>
    </source>
</evidence>
<comment type="caution">
    <text evidence="7">Lacks conserved residue(s) required for the propagation of feature annotation.</text>
</comment>
<dbReference type="PANTHER" id="PTHR24270">
    <property type="entry name" value="LOW-DENSITY LIPOPROTEIN RECEPTOR-RELATED"/>
    <property type="match status" value="1"/>
</dbReference>
<dbReference type="Proteomes" id="UP000681722">
    <property type="component" value="Unassembled WGS sequence"/>
</dbReference>
<dbReference type="Proteomes" id="UP000682733">
    <property type="component" value="Unassembled WGS sequence"/>
</dbReference>
<comment type="caution">
    <text evidence="9">The sequence shown here is derived from an EMBL/GenBank/DDBJ whole genome shotgun (WGS) entry which is preliminary data.</text>
</comment>
<dbReference type="EMBL" id="CAJOBC010003782">
    <property type="protein sequence ID" value="CAF3800206.1"/>
    <property type="molecule type" value="Genomic_DNA"/>
</dbReference>
<feature type="disulfide bond" evidence="7">
    <location>
        <begin position="55"/>
        <end position="67"/>
    </location>
</feature>
<dbReference type="CDD" id="cd00112">
    <property type="entry name" value="LDLa"/>
    <property type="match status" value="1"/>
</dbReference>
<evidence type="ECO:0000256" key="1">
    <source>
        <dbReference type="ARBA" id="ARBA00004167"/>
    </source>
</evidence>
<evidence type="ECO:0000256" key="3">
    <source>
        <dbReference type="ARBA" id="ARBA00022737"/>
    </source>
</evidence>
<evidence type="ECO:0000256" key="7">
    <source>
        <dbReference type="PROSITE-ProRule" id="PRU00124"/>
    </source>
</evidence>
<keyword evidence="4" id="KW-1133">Transmembrane helix</keyword>
<dbReference type="GO" id="GO:0005886">
    <property type="term" value="C:plasma membrane"/>
    <property type="evidence" value="ECO:0007669"/>
    <property type="project" value="TreeGrafter"/>
</dbReference>
<name>A0A814IW17_9BILA</name>
<reference evidence="9" key="1">
    <citation type="submission" date="2021-02" db="EMBL/GenBank/DDBJ databases">
        <authorList>
            <person name="Nowell W R."/>
        </authorList>
    </citation>
    <scope>NUCLEOTIDE SEQUENCE</scope>
</reference>
<organism evidence="9 12">
    <name type="scientific">Didymodactylos carnosus</name>
    <dbReference type="NCBI Taxonomy" id="1234261"/>
    <lineage>
        <taxon>Eukaryota</taxon>
        <taxon>Metazoa</taxon>
        <taxon>Spiralia</taxon>
        <taxon>Gnathifera</taxon>
        <taxon>Rotifera</taxon>
        <taxon>Eurotatoria</taxon>
        <taxon>Bdelloidea</taxon>
        <taxon>Philodinida</taxon>
        <taxon>Philodinidae</taxon>
        <taxon>Didymodactylos</taxon>
    </lineage>
</organism>
<protein>
    <submittedName>
        <fullName evidence="9">Uncharacterized protein</fullName>
    </submittedName>
</protein>
<dbReference type="SUPFAM" id="SSF57424">
    <property type="entry name" value="LDL receptor-like module"/>
    <property type="match status" value="2"/>
</dbReference>
<keyword evidence="6 7" id="KW-1015">Disulfide bond</keyword>
<dbReference type="Proteomes" id="UP000677228">
    <property type="component" value="Unassembled WGS sequence"/>
</dbReference>
<dbReference type="EMBL" id="CAJOBA010000768">
    <property type="protein sequence ID" value="CAF3555399.1"/>
    <property type="molecule type" value="Genomic_DNA"/>
</dbReference>
<dbReference type="InterPro" id="IPR050685">
    <property type="entry name" value="LDLR"/>
</dbReference>
<feature type="disulfide bond" evidence="7">
    <location>
        <begin position="62"/>
        <end position="80"/>
    </location>
</feature>
<dbReference type="Proteomes" id="UP000663829">
    <property type="component" value="Unassembled WGS sequence"/>
</dbReference>
<dbReference type="EMBL" id="CAJNOK010000768">
    <property type="protein sequence ID" value="CAF0774305.1"/>
    <property type="molecule type" value="Genomic_DNA"/>
</dbReference>
<dbReference type="SMART" id="SM00192">
    <property type="entry name" value="LDLa"/>
    <property type="match status" value="2"/>
</dbReference>
<evidence type="ECO:0000313" key="10">
    <source>
        <dbReference type="EMBL" id="CAF3555399.1"/>
    </source>
</evidence>